<dbReference type="EMBL" id="CP024785">
    <property type="protein sequence ID" value="AUB42100.1"/>
    <property type="molecule type" value="Genomic_DNA"/>
</dbReference>
<gene>
    <name evidence="2" type="ORF">COO91_08205</name>
</gene>
<evidence type="ECO:0000313" key="3">
    <source>
        <dbReference type="Proteomes" id="UP000232003"/>
    </source>
</evidence>
<keyword evidence="3" id="KW-1185">Reference proteome</keyword>
<feature type="region of interest" description="Disordered" evidence="1">
    <location>
        <begin position="21"/>
        <end position="41"/>
    </location>
</feature>
<proteinExistence type="predicted"/>
<reference evidence="2 3" key="1">
    <citation type="submission" date="2017-11" db="EMBL/GenBank/DDBJ databases">
        <title>Complete genome of a free-living desiccation-tolerant cyanobacterium and its photosynthetic adaptation to extreme terrestrial habitat.</title>
        <authorList>
            <person name="Shang J."/>
        </authorList>
    </citation>
    <scope>NUCLEOTIDE SEQUENCE [LARGE SCALE GENOMIC DNA]</scope>
    <source>
        <strain evidence="2 3">CCNUN1</strain>
    </source>
</reference>
<name>A0A2K8T3A1_9NOSO</name>
<dbReference type="KEGG" id="nfl:COO91_08205"/>
<dbReference type="Proteomes" id="UP000232003">
    <property type="component" value="Chromosome"/>
</dbReference>
<protein>
    <submittedName>
        <fullName evidence="2">Uncharacterized protein</fullName>
    </submittedName>
</protein>
<sequence length="41" mass="4827">MEIKHRASQRILISVSQDTKYGDIQSDRGRYPSNFNRTSDR</sequence>
<organism evidence="2 3">
    <name type="scientific">Nostoc flagelliforme CCNUN1</name>
    <dbReference type="NCBI Taxonomy" id="2038116"/>
    <lineage>
        <taxon>Bacteria</taxon>
        <taxon>Bacillati</taxon>
        <taxon>Cyanobacteriota</taxon>
        <taxon>Cyanophyceae</taxon>
        <taxon>Nostocales</taxon>
        <taxon>Nostocaceae</taxon>
        <taxon>Nostoc</taxon>
    </lineage>
</organism>
<evidence type="ECO:0000313" key="2">
    <source>
        <dbReference type="EMBL" id="AUB42100.1"/>
    </source>
</evidence>
<evidence type="ECO:0000256" key="1">
    <source>
        <dbReference type="SAM" id="MobiDB-lite"/>
    </source>
</evidence>
<dbReference type="AlphaFoldDB" id="A0A2K8T3A1"/>
<accession>A0A2K8T3A1</accession>